<dbReference type="PANTHER" id="PTHR42791">
    <property type="entry name" value="GNAT FAMILY ACETYLTRANSFERASE"/>
    <property type="match status" value="1"/>
</dbReference>
<dbReference type="InterPro" id="IPR000182">
    <property type="entry name" value="GNAT_dom"/>
</dbReference>
<dbReference type="InterPro" id="IPR016181">
    <property type="entry name" value="Acyl_CoA_acyltransferase"/>
</dbReference>
<dbReference type="GO" id="GO:0016747">
    <property type="term" value="F:acyltransferase activity, transferring groups other than amino-acyl groups"/>
    <property type="evidence" value="ECO:0007669"/>
    <property type="project" value="InterPro"/>
</dbReference>
<accession>A0AA40CXD4</accession>
<dbReference type="PROSITE" id="PS51186">
    <property type="entry name" value="GNAT"/>
    <property type="match status" value="1"/>
</dbReference>
<protein>
    <recommendedName>
        <fullName evidence="1">N-acetyltransferase domain-containing protein</fullName>
    </recommendedName>
</protein>
<dbReference type="Proteomes" id="UP001174936">
    <property type="component" value="Unassembled WGS sequence"/>
</dbReference>
<proteinExistence type="predicted"/>
<reference evidence="2" key="1">
    <citation type="submission" date="2023-06" db="EMBL/GenBank/DDBJ databases">
        <title>Genome-scale phylogeny and comparative genomics of the fungal order Sordariales.</title>
        <authorList>
            <consortium name="Lawrence Berkeley National Laboratory"/>
            <person name="Hensen N."/>
            <person name="Bonometti L."/>
            <person name="Westerberg I."/>
            <person name="Brannstrom I.O."/>
            <person name="Guillou S."/>
            <person name="Cros-Aarteil S."/>
            <person name="Calhoun S."/>
            <person name="Haridas S."/>
            <person name="Kuo A."/>
            <person name="Mondo S."/>
            <person name="Pangilinan J."/>
            <person name="Riley R."/>
            <person name="Labutti K."/>
            <person name="Andreopoulos B."/>
            <person name="Lipzen A."/>
            <person name="Chen C."/>
            <person name="Yanf M."/>
            <person name="Daum C."/>
            <person name="Ng V."/>
            <person name="Clum A."/>
            <person name="Steindorff A."/>
            <person name="Ohm R."/>
            <person name="Martin F."/>
            <person name="Silar P."/>
            <person name="Natvig D."/>
            <person name="Lalanne C."/>
            <person name="Gautier V."/>
            <person name="Ament-Velasquez S.L."/>
            <person name="Kruys A."/>
            <person name="Hutchinson M.I."/>
            <person name="Powell A.J."/>
            <person name="Barry K."/>
            <person name="Miller A.N."/>
            <person name="Grigoriev I.V."/>
            <person name="Debuchy R."/>
            <person name="Gladieux P."/>
            <person name="Thoren M.H."/>
            <person name="Johannesson H."/>
        </authorList>
    </citation>
    <scope>NUCLEOTIDE SEQUENCE</scope>
    <source>
        <strain evidence="2">SMH2532-1</strain>
    </source>
</reference>
<evidence type="ECO:0000259" key="1">
    <source>
        <dbReference type="PROSITE" id="PS51186"/>
    </source>
</evidence>
<comment type="caution">
    <text evidence="2">The sequence shown here is derived from an EMBL/GenBank/DDBJ whole genome shotgun (WGS) entry which is preliminary data.</text>
</comment>
<sequence length="228" mass="24733">MEVRTATFSDSQPISNLLLTALSSEPQWQYLFPDRHAHTSAHASRINSVVAHCLNSPTDWTITIAEDPKTKTPLSVAVWSTCTPGAEPSPTAYTDILSSCGPEDGTKPSHAAAYLAAISRGREKYFTGFGPRLHLYLIATHPRQQGRGYAQALVAWGLKKAAEQKVAASTLVSAKGYVFFSGLGFKDVGLMQVVGEGEEGREELVVKVMVNTSGRDRRPSVLRFLGLE</sequence>
<organism evidence="2 3">
    <name type="scientific">Cercophora newfieldiana</name>
    <dbReference type="NCBI Taxonomy" id="92897"/>
    <lineage>
        <taxon>Eukaryota</taxon>
        <taxon>Fungi</taxon>
        <taxon>Dikarya</taxon>
        <taxon>Ascomycota</taxon>
        <taxon>Pezizomycotina</taxon>
        <taxon>Sordariomycetes</taxon>
        <taxon>Sordariomycetidae</taxon>
        <taxon>Sordariales</taxon>
        <taxon>Lasiosphaeriaceae</taxon>
        <taxon>Cercophora</taxon>
    </lineage>
</organism>
<evidence type="ECO:0000313" key="2">
    <source>
        <dbReference type="EMBL" id="KAK0654891.1"/>
    </source>
</evidence>
<dbReference type="Gene3D" id="3.40.630.30">
    <property type="match status" value="1"/>
</dbReference>
<dbReference type="EMBL" id="JAULSV010000001">
    <property type="protein sequence ID" value="KAK0654891.1"/>
    <property type="molecule type" value="Genomic_DNA"/>
</dbReference>
<dbReference type="PANTHER" id="PTHR42791:SF1">
    <property type="entry name" value="N-ACETYLTRANSFERASE DOMAIN-CONTAINING PROTEIN"/>
    <property type="match status" value="1"/>
</dbReference>
<gene>
    <name evidence="2" type="ORF">B0T16DRAFT_450642</name>
</gene>
<dbReference type="AlphaFoldDB" id="A0AA40CXD4"/>
<feature type="domain" description="N-acetyltransferase" evidence="1">
    <location>
        <begin position="62"/>
        <end position="211"/>
    </location>
</feature>
<dbReference type="InterPro" id="IPR052523">
    <property type="entry name" value="Trichothecene_AcTrans"/>
</dbReference>
<dbReference type="CDD" id="cd04301">
    <property type="entry name" value="NAT_SF"/>
    <property type="match status" value="1"/>
</dbReference>
<dbReference type="Pfam" id="PF00583">
    <property type="entry name" value="Acetyltransf_1"/>
    <property type="match status" value="1"/>
</dbReference>
<evidence type="ECO:0000313" key="3">
    <source>
        <dbReference type="Proteomes" id="UP001174936"/>
    </source>
</evidence>
<keyword evidence="3" id="KW-1185">Reference proteome</keyword>
<dbReference type="SUPFAM" id="SSF55729">
    <property type="entry name" value="Acyl-CoA N-acyltransferases (Nat)"/>
    <property type="match status" value="1"/>
</dbReference>
<name>A0AA40CXD4_9PEZI</name>